<feature type="domain" description="SEFIR" evidence="1">
    <location>
        <begin position="7"/>
        <end position="143"/>
    </location>
</feature>
<keyword evidence="2" id="KW-0614">Plasmid</keyword>
<dbReference type="InterPro" id="IPR000157">
    <property type="entry name" value="TIR_dom"/>
</dbReference>
<protein>
    <submittedName>
        <fullName evidence="2">TIR domain-containing protein</fullName>
    </submittedName>
</protein>
<proteinExistence type="predicted"/>
<dbReference type="AlphaFoldDB" id="A0AAI8DLG8"/>
<accession>A0AAI8DLG8</accession>
<dbReference type="Pfam" id="PF13676">
    <property type="entry name" value="TIR_2"/>
    <property type="match status" value="1"/>
</dbReference>
<evidence type="ECO:0000313" key="3">
    <source>
        <dbReference type="Proteomes" id="UP000197058"/>
    </source>
</evidence>
<dbReference type="SUPFAM" id="SSF52200">
    <property type="entry name" value="Toll/Interleukin receptor TIR domain"/>
    <property type="match status" value="1"/>
</dbReference>
<organism evidence="2 3">
    <name type="scientific">Mammaliicoccus sciuri</name>
    <name type="common">Staphylococcus sciuri</name>
    <dbReference type="NCBI Taxonomy" id="1296"/>
    <lineage>
        <taxon>Bacteria</taxon>
        <taxon>Bacillati</taxon>
        <taxon>Bacillota</taxon>
        <taxon>Bacilli</taxon>
        <taxon>Bacillales</taxon>
        <taxon>Staphylococcaceae</taxon>
        <taxon>Mammaliicoccus</taxon>
    </lineage>
</organism>
<dbReference type="GO" id="GO:0007165">
    <property type="term" value="P:signal transduction"/>
    <property type="evidence" value="ECO:0007669"/>
    <property type="project" value="InterPro"/>
</dbReference>
<gene>
    <name evidence="2" type="ORF">CEP64_13995</name>
</gene>
<name>A0AAI8DLG8_MAMSC</name>
<dbReference type="InterPro" id="IPR013568">
    <property type="entry name" value="SEFIR_dom"/>
</dbReference>
<dbReference type="KEGG" id="sscu:CEP64_13995"/>
<geneLocation type="plasmid" evidence="2 3">
    <name>unnamed1</name>
</geneLocation>
<dbReference type="EMBL" id="CP022047">
    <property type="protein sequence ID" value="ASE35726.1"/>
    <property type="molecule type" value="Genomic_DNA"/>
</dbReference>
<evidence type="ECO:0000313" key="2">
    <source>
        <dbReference type="EMBL" id="ASE35726.1"/>
    </source>
</evidence>
<dbReference type="PROSITE" id="PS51534">
    <property type="entry name" value="SEFIR"/>
    <property type="match status" value="1"/>
</dbReference>
<evidence type="ECO:0000259" key="1">
    <source>
        <dbReference type="PROSITE" id="PS51534"/>
    </source>
</evidence>
<reference evidence="3" key="1">
    <citation type="submission" date="2017-06" db="EMBL/GenBank/DDBJ databases">
        <title>FDA dAtabase for Regulatory Grade micrObial Sequences (FDA-ARGOS): Supporting development and validation of Infectious Disease Dx tests.</title>
        <authorList>
            <person name="Goldberg B."/>
            <person name="Campos J."/>
            <person name="Tallon L."/>
            <person name="Sadzewicz L."/>
            <person name="Sengamalay N."/>
            <person name="Ott S."/>
            <person name="Godinez A."/>
            <person name="Nagaraj S."/>
            <person name="Vavikolanu K."/>
            <person name="Nadendla S."/>
            <person name="George J."/>
            <person name="Geyer C."/>
            <person name="Sichtig H."/>
        </authorList>
    </citation>
    <scope>NUCLEOTIDE SEQUENCE [LARGE SCALE GENOMIC DNA]</scope>
    <source>
        <strain evidence="3">FDAARGOS_285</strain>
        <plasmid evidence="3">unnamed1</plasmid>
    </source>
</reference>
<dbReference type="Proteomes" id="UP000197058">
    <property type="component" value="Plasmid unnamed1"/>
</dbReference>
<dbReference type="InterPro" id="IPR035897">
    <property type="entry name" value="Toll_tir_struct_dom_sf"/>
</dbReference>
<dbReference type="RefSeq" id="WP_088592818.1">
    <property type="nucleotide sequence ID" value="NZ_CP022047.2"/>
</dbReference>
<dbReference type="Gene3D" id="3.40.50.10140">
    <property type="entry name" value="Toll/interleukin-1 receptor homology (TIR) domain"/>
    <property type="match status" value="1"/>
</dbReference>
<sequence>MSEQEEIQNIFISYAHTNEEHKKRVEEIGNELMYLGFDVILDAWSFKKGEDLNKKMEQYADTSDNILIIGDKNYVEKANNRESGVGKESVIFTDSYMRNLSRNQNNIYYAYTEVDEEGQPVMPRYLKGNFAFDFTDKIRDFEKCEEIARTLYDEPLIPKPKIGKKPDFANIVSLRSAKRIERSEEISKSLLNEYIEDLKMELGEMDKYFLNRDTDTKPDFAKLQSLMKTWGNVVKKVSKPNDISKIIESLLKTIDDFSSQSKDGTKIFTRIAFVYTVAYAIDNEDFDYMEDLFKYDYSYDNRDTGFYIISTLCNPKFIYVESFQFGYMYAPRYLEIEDIILRGNEYNIANVFEADIFIQFVCEMLGYDKWYVLDSDIYSRTNKFSPDLKFIKSLKRERKVKQLFSILNLNDMKEFEEKINNLNYIKLFSVIEKENIATEK</sequence>